<dbReference type="InterPro" id="IPR003661">
    <property type="entry name" value="HisK_dim/P_dom"/>
</dbReference>
<comment type="subcellular location">
    <subcellularLocation>
        <location evidence="2">Membrane</location>
    </subcellularLocation>
</comment>
<gene>
    <name evidence="14" type="ORF">KDW95_20000</name>
</gene>
<organism evidence="14 15">
    <name type="scientific">Marinobacterium rhizophilum</name>
    <dbReference type="NCBI Taxonomy" id="420402"/>
    <lineage>
        <taxon>Bacteria</taxon>
        <taxon>Pseudomonadati</taxon>
        <taxon>Pseudomonadota</taxon>
        <taxon>Gammaproteobacteria</taxon>
        <taxon>Oceanospirillales</taxon>
        <taxon>Oceanospirillaceae</taxon>
        <taxon>Marinobacterium</taxon>
    </lineage>
</organism>
<dbReference type="InterPro" id="IPR003594">
    <property type="entry name" value="HATPase_dom"/>
</dbReference>
<evidence type="ECO:0000256" key="7">
    <source>
        <dbReference type="ARBA" id="ARBA00022777"/>
    </source>
</evidence>
<dbReference type="InterPro" id="IPR036890">
    <property type="entry name" value="HATPase_C_sf"/>
</dbReference>
<dbReference type="InterPro" id="IPR004358">
    <property type="entry name" value="Sig_transdc_His_kin-like_C"/>
</dbReference>
<keyword evidence="15" id="KW-1185">Reference proteome</keyword>
<dbReference type="CDD" id="cd00075">
    <property type="entry name" value="HATPase"/>
    <property type="match status" value="1"/>
</dbReference>
<sequence>MWSKMRLPELARWSIRRKLLWVTGLLLLIVSLLAVRAAQSYAQRSAQLSYDRLLNGAALQIAEQISLRHGKLVADLPRAAFETLALAPDDRVYYRIGGPGGEHITGYADLPRPPARQGEERVLDSSGGTAGDGFRTQVFDADYRGEAVRFLVLERLLTETDFSGFVQIQVGQTVLARTALADDIGLRALQLIALLFGVALLLVSVGIWMTLRPLERLNRALSTRSSVDLSPLDVAVPREISKLVGTINHFMQQLGGTLDGLQRFTSEAAHQIRTPLAGLRSQAQNALDEDDASLRRRQLGRVLESADRLTDTVNQLLNQAVLAHRLRSQQMQPVALDTLVLELCRELALPALEQGVELGFEGDSEVWVQGNAFALRQMVQNILENAIRYSDPGSEVRIELHQSAGHVSLAVADAGPGIPDAEKPLVFERFYRSPGNSRTGSGLGLAIAKEVASYHRATLKLSDNQPAGLVVTVRFHRRSVP</sequence>
<dbReference type="Proteomes" id="UP001058461">
    <property type="component" value="Chromosome"/>
</dbReference>
<dbReference type="PANTHER" id="PTHR45436:SF1">
    <property type="entry name" value="SENSOR PROTEIN QSEC"/>
    <property type="match status" value="1"/>
</dbReference>
<dbReference type="RefSeq" id="WP_255853548.1">
    <property type="nucleotide sequence ID" value="NZ_CP073347.1"/>
</dbReference>
<dbReference type="Gene3D" id="1.10.287.130">
    <property type="match status" value="1"/>
</dbReference>
<evidence type="ECO:0000256" key="3">
    <source>
        <dbReference type="ARBA" id="ARBA00012438"/>
    </source>
</evidence>
<keyword evidence="8 11" id="KW-1133">Transmembrane helix</keyword>
<dbReference type="EC" id="2.7.13.3" evidence="3"/>
<evidence type="ECO:0000256" key="1">
    <source>
        <dbReference type="ARBA" id="ARBA00000085"/>
    </source>
</evidence>
<dbReference type="InterPro" id="IPR005467">
    <property type="entry name" value="His_kinase_dom"/>
</dbReference>
<dbReference type="PANTHER" id="PTHR45436">
    <property type="entry name" value="SENSOR HISTIDINE KINASE YKOH"/>
    <property type="match status" value="1"/>
</dbReference>
<evidence type="ECO:0000256" key="2">
    <source>
        <dbReference type="ARBA" id="ARBA00004370"/>
    </source>
</evidence>
<name>A0ABY5HJQ1_9GAMM</name>
<evidence type="ECO:0000259" key="12">
    <source>
        <dbReference type="PROSITE" id="PS50109"/>
    </source>
</evidence>
<evidence type="ECO:0000256" key="8">
    <source>
        <dbReference type="ARBA" id="ARBA00022989"/>
    </source>
</evidence>
<accession>A0ABY5HJQ1</accession>
<dbReference type="PROSITE" id="PS50885">
    <property type="entry name" value="HAMP"/>
    <property type="match status" value="1"/>
</dbReference>
<evidence type="ECO:0000256" key="10">
    <source>
        <dbReference type="ARBA" id="ARBA00023136"/>
    </source>
</evidence>
<reference evidence="14" key="1">
    <citation type="submission" date="2021-04" db="EMBL/GenBank/DDBJ databases">
        <title>Oceanospirillales bacteria with DddD are important DMSP degraders in coastal seawater.</title>
        <authorList>
            <person name="Liu J."/>
        </authorList>
    </citation>
    <scope>NUCLEOTIDE SEQUENCE</scope>
    <source>
        <strain evidence="14">D13-1</strain>
    </source>
</reference>
<dbReference type="Pfam" id="PF00512">
    <property type="entry name" value="HisKA"/>
    <property type="match status" value="1"/>
</dbReference>
<dbReference type="InterPro" id="IPR050428">
    <property type="entry name" value="TCS_sensor_his_kinase"/>
</dbReference>
<dbReference type="Gene3D" id="3.30.565.10">
    <property type="entry name" value="Histidine kinase-like ATPase, C-terminal domain"/>
    <property type="match status" value="1"/>
</dbReference>
<keyword evidence="6 11" id="KW-0812">Transmembrane</keyword>
<dbReference type="SUPFAM" id="SSF55874">
    <property type="entry name" value="ATPase domain of HSP90 chaperone/DNA topoisomerase II/histidine kinase"/>
    <property type="match status" value="1"/>
</dbReference>
<dbReference type="Pfam" id="PF02518">
    <property type="entry name" value="HATPase_c"/>
    <property type="match status" value="1"/>
</dbReference>
<feature type="domain" description="Histidine kinase" evidence="12">
    <location>
        <begin position="267"/>
        <end position="479"/>
    </location>
</feature>
<dbReference type="InterPro" id="IPR003660">
    <property type="entry name" value="HAMP_dom"/>
</dbReference>
<dbReference type="PRINTS" id="PR00344">
    <property type="entry name" value="BCTRLSENSOR"/>
</dbReference>
<comment type="catalytic activity">
    <reaction evidence="1">
        <text>ATP + protein L-histidine = ADP + protein N-phospho-L-histidine.</text>
        <dbReference type="EC" id="2.7.13.3"/>
    </reaction>
</comment>
<dbReference type="PROSITE" id="PS50109">
    <property type="entry name" value="HIS_KIN"/>
    <property type="match status" value="1"/>
</dbReference>
<evidence type="ECO:0000313" key="14">
    <source>
        <dbReference type="EMBL" id="UTW11509.1"/>
    </source>
</evidence>
<dbReference type="SMART" id="SM00388">
    <property type="entry name" value="HisKA"/>
    <property type="match status" value="1"/>
</dbReference>
<evidence type="ECO:0000259" key="13">
    <source>
        <dbReference type="PROSITE" id="PS50885"/>
    </source>
</evidence>
<dbReference type="SMART" id="SM00387">
    <property type="entry name" value="HATPase_c"/>
    <property type="match status" value="1"/>
</dbReference>
<proteinExistence type="predicted"/>
<dbReference type="EMBL" id="CP073347">
    <property type="protein sequence ID" value="UTW11509.1"/>
    <property type="molecule type" value="Genomic_DNA"/>
</dbReference>
<dbReference type="InterPro" id="IPR036097">
    <property type="entry name" value="HisK_dim/P_sf"/>
</dbReference>
<keyword evidence="9" id="KW-0902">Two-component regulatory system</keyword>
<keyword evidence="5" id="KW-0808">Transferase</keyword>
<feature type="domain" description="HAMP" evidence="13">
    <location>
        <begin position="208"/>
        <end position="259"/>
    </location>
</feature>
<evidence type="ECO:0000256" key="5">
    <source>
        <dbReference type="ARBA" id="ARBA00022679"/>
    </source>
</evidence>
<dbReference type="Pfam" id="PF08521">
    <property type="entry name" value="2CSK_N"/>
    <property type="match status" value="1"/>
</dbReference>
<dbReference type="InterPro" id="IPR013727">
    <property type="entry name" value="2CSK_N"/>
</dbReference>
<evidence type="ECO:0000256" key="11">
    <source>
        <dbReference type="SAM" id="Phobius"/>
    </source>
</evidence>
<dbReference type="CDD" id="cd00082">
    <property type="entry name" value="HisKA"/>
    <property type="match status" value="1"/>
</dbReference>
<feature type="transmembrane region" description="Helical" evidence="11">
    <location>
        <begin position="188"/>
        <end position="211"/>
    </location>
</feature>
<evidence type="ECO:0000256" key="6">
    <source>
        <dbReference type="ARBA" id="ARBA00022692"/>
    </source>
</evidence>
<evidence type="ECO:0000256" key="4">
    <source>
        <dbReference type="ARBA" id="ARBA00022553"/>
    </source>
</evidence>
<dbReference type="GO" id="GO:0016301">
    <property type="term" value="F:kinase activity"/>
    <property type="evidence" value="ECO:0007669"/>
    <property type="project" value="UniProtKB-KW"/>
</dbReference>
<evidence type="ECO:0000256" key="9">
    <source>
        <dbReference type="ARBA" id="ARBA00023012"/>
    </source>
</evidence>
<dbReference type="SUPFAM" id="SSF47384">
    <property type="entry name" value="Homodimeric domain of signal transducing histidine kinase"/>
    <property type="match status" value="1"/>
</dbReference>
<keyword evidence="10 11" id="KW-0472">Membrane</keyword>
<evidence type="ECO:0000313" key="15">
    <source>
        <dbReference type="Proteomes" id="UP001058461"/>
    </source>
</evidence>
<protein>
    <recommendedName>
        <fullName evidence="3">histidine kinase</fullName>
        <ecNumber evidence="3">2.7.13.3</ecNumber>
    </recommendedName>
</protein>
<keyword evidence="4" id="KW-0597">Phosphoprotein</keyword>
<keyword evidence="7 14" id="KW-0418">Kinase</keyword>